<evidence type="ECO:0000256" key="1">
    <source>
        <dbReference type="SAM" id="MobiDB-lite"/>
    </source>
</evidence>
<reference evidence="2" key="1">
    <citation type="submission" date="2022-07" db="EMBL/GenBank/DDBJ databases">
        <title>Phylogenomic reconstructions and comparative analyses of Kickxellomycotina fungi.</title>
        <authorList>
            <person name="Reynolds N.K."/>
            <person name="Stajich J.E."/>
            <person name="Barry K."/>
            <person name="Grigoriev I.V."/>
            <person name="Crous P."/>
            <person name="Smith M.E."/>
        </authorList>
    </citation>
    <scope>NUCLEOTIDE SEQUENCE</scope>
    <source>
        <strain evidence="2">BCRC 34381</strain>
    </source>
</reference>
<keyword evidence="3" id="KW-1185">Reference proteome</keyword>
<accession>A0A9W8CVA5</accession>
<comment type="caution">
    <text evidence="2">The sequence shown here is derived from an EMBL/GenBank/DDBJ whole genome shotgun (WGS) entry which is preliminary data.</text>
</comment>
<evidence type="ECO:0000313" key="3">
    <source>
        <dbReference type="Proteomes" id="UP001143981"/>
    </source>
</evidence>
<dbReference type="AlphaFoldDB" id="A0A9W8CVA5"/>
<dbReference type="OrthoDB" id="5597498at2759"/>
<name>A0A9W8CVA5_9FUNG</name>
<evidence type="ECO:0000313" key="2">
    <source>
        <dbReference type="EMBL" id="KAJ1727606.1"/>
    </source>
</evidence>
<proteinExistence type="predicted"/>
<dbReference type="Proteomes" id="UP001143981">
    <property type="component" value="Unassembled WGS sequence"/>
</dbReference>
<feature type="non-terminal residue" evidence="2">
    <location>
        <position position="1"/>
    </location>
</feature>
<protein>
    <submittedName>
        <fullName evidence="2">Uncharacterized protein</fullName>
    </submittedName>
</protein>
<gene>
    <name evidence="2" type="ORF">LPJ61_004483</name>
</gene>
<organism evidence="2 3">
    <name type="scientific">Coemansia biformis</name>
    <dbReference type="NCBI Taxonomy" id="1286918"/>
    <lineage>
        <taxon>Eukaryota</taxon>
        <taxon>Fungi</taxon>
        <taxon>Fungi incertae sedis</taxon>
        <taxon>Zoopagomycota</taxon>
        <taxon>Kickxellomycotina</taxon>
        <taxon>Kickxellomycetes</taxon>
        <taxon>Kickxellales</taxon>
        <taxon>Kickxellaceae</taxon>
        <taxon>Coemansia</taxon>
    </lineage>
</organism>
<feature type="compositionally biased region" description="Polar residues" evidence="1">
    <location>
        <begin position="163"/>
        <end position="174"/>
    </location>
</feature>
<feature type="region of interest" description="Disordered" evidence="1">
    <location>
        <begin position="151"/>
        <end position="175"/>
    </location>
</feature>
<dbReference type="EMBL" id="JANBOI010001041">
    <property type="protein sequence ID" value="KAJ1727606.1"/>
    <property type="molecule type" value="Genomic_DNA"/>
</dbReference>
<sequence length="233" mass="24123">VGAHSSRPRSSGGQLDAAECLDGDAQSLAVFDAESLPSNVDIADGPDVDAPHYDLVENAMATSDVESMGGDSTNSGLCIEGELSMWDADELDDCEVEGVVVFDAEEILDDVDDCRSSVVIDAYEVESIISRDSQAPDADSVHDEVSALPVPLLSAPDGAHNDAATSNAAGQSTEGALAPGDLAQQQDQQSHAFRLKGVRHVVSYGSDFDKTAATLLSSIKTDIAKKVAASTAA</sequence>
<feature type="non-terminal residue" evidence="2">
    <location>
        <position position="233"/>
    </location>
</feature>